<name>A0A103XCW1_CYNCS</name>
<sequence>MKLTGLKVKSNEHLRRAIVVWGFGFQKAKKFVKFLESYNKGEVSQNQEMQKLGGPSLSEYENLQAEMSDLQTPYNDLWQLTKKHVLHIASFLYDPK</sequence>
<evidence type="ECO:0000313" key="2">
    <source>
        <dbReference type="Proteomes" id="UP000243975"/>
    </source>
</evidence>
<dbReference type="EMBL" id="LEKV01005435">
    <property type="protein sequence ID" value="KVH88364.1"/>
    <property type="molecule type" value="Genomic_DNA"/>
</dbReference>
<dbReference type="Proteomes" id="UP000243975">
    <property type="component" value="Unassembled WGS sequence"/>
</dbReference>
<gene>
    <name evidence="1" type="ORF">Ccrd_024009</name>
</gene>
<comment type="caution">
    <text evidence="1">The sequence shown here is derived from an EMBL/GenBank/DDBJ whole genome shotgun (WGS) entry which is preliminary data.</text>
</comment>
<dbReference type="Gramene" id="KVH88364">
    <property type="protein sequence ID" value="KVH88364"/>
    <property type="gene ID" value="Ccrd_024009"/>
</dbReference>
<accession>A0A103XCW1</accession>
<evidence type="ECO:0000313" key="1">
    <source>
        <dbReference type="EMBL" id="KVH88364.1"/>
    </source>
</evidence>
<feature type="non-terminal residue" evidence="1">
    <location>
        <position position="1"/>
    </location>
</feature>
<dbReference type="AlphaFoldDB" id="A0A103XCW1"/>
<reference evidence="1 2" key="1">
    <citation type="journal article" date="2016" name="Sci. Rep.">
        <title>The genome sequence of the outbreeding globe artichoke constructed de novo incorporating a phase-aware low-pass sequencing strategy of F1 progeny.</title>
        <authorList>
            <person name="Scaglione D."/>
            <person name="Reyes-Chin-Wo S."/>
            <person name="Acquadro A."/>
            <person name="Froenicke L."/>
            <person name="Portis E."/>
            <person name="Beitel C."/>
            <person name="Tirone M."/>
            <person name="Mauro R."/>
            <person name="Lo Monaco A."/>
            <person name="Mauromicale G."/>
            <person name="Faccioli P."/>
            <person name="Cattivelli L."/>
            <person name="Rieseberg L."/>
            <person name="Michelmore R."/>
            <person name="Lanteri S."/>
        </authorList>
    </citation>
    <scope>NUCLEOTIDE SEQUENCE [LARGE SCALE GENOMIC DNA]</scope>
    <source>
        <strain evidence="1">2C</strain>
    </source>
</reference>
<protein>
    <submittedName>
        <fullName evidence="1">Uncharacterized protein</fullName>
    </submittedName>
</protein>
<keyword evidence="2" id="KW-1185">Reference proteome</keyword>
<proteinExistence type="predicted"/>
<organism evidence="1 2">
    <name type="scientific">Cynara cardunculus var. scolymus</name>
    <name type="common">Globe artichoke</name>
    <name type="synonym">Cynara scolymus</name>
    <dbReference type="NCBI Taxonomy" id="59895"/>
    <lineage>
        <taxon>Eukaryota</taxon>
        <taxon>Viridiplantae</taxon>
        <taxon>Streptophyta</taxon>
        <taxon>Embryophyta</taxon>
        <taxon>Tracheophyta</taxon>
        <taxon>Spermatophyta</taxon>
        <taxon>Magnoliopsida</taxon>
        <taxon>eudicotyledons</taxon>
        <taxon>Gunneridae</taxon>
        <taxon>Pentapetalae</taxon>
        <taxon>asterids</taxon>
        <taxon>campanulids</taxon>
        <taxon>Asterales</taxon>
        <taxon>Asteraceae</taxon>
        <taxon>Carduoideae</taxon>
        <taxon>Cardueae</taxon>
        <taxon>Carduinae</taxon>
        <taxon>Cynara</taxon>
    </lineage>
</organism>